<sequence>EEGGKKEGRSDNKGGGIIFMCNAQTKPECFQNLLFGLPMGKKGLVEKIHPGVKLFLYDFDLKLLYGVYRAASKGGINLVRNAFNGKFPAQVKFTTDKDCLPLPESSFKHAIKENYISSRKFNPELDSTQRHFHQYEDRRHSLPVEERRSQVVVHVPPPEDSYRGTHFAPFPLESRHGQFLANAQDDHRYYQQPLTTSEARHITLGSESSHIPLTVGSHHVTSLAESRYLPLAYYHHLAPSSDDSYYRSRANPAHERIAARTPPRDYTAQPGELSVVDRLEELHRTSEISARGARLEDPYRPGEIGARVEGPYRSGEIAGRGARVEDLYRPGEIVTRDARMDYRPGEISARGVRGELYRSDRLVNRAVDLPYPYETSNPAYAQSNQRPVAANGPGVLVSSLYSFVGAPVYR</sequence>
<dbReference type="EnsemblPlants" id="KQK01621">
    <property type="protein sequence ID" value="KQK01621"/>
    <property type="gene ID" value="BRADI_3g57122v3"/>
</dbReference>
<dbReference type="OrthoDB" id="1920894at2759"/>
<evidence type="ECO:0000313" key="2">
    <source>
        <dbReference type="EMBL" id="KQK01621.1"/>
    </source>
</evidence>
<evidence type="ECO:0000313" key="3">
    <source>
        <dbReference type="EnsemblPlants" id="KQK01621"/>
    </source>
</evidence>
<reference evidence="2 3" key="1">
    <citation type="journal article" date="2010" name="Nature">
        <title>Genome sequencing and analysis of the model grass Brachypodium distachyon.</title>
        <authorList>
            <consortium name="International Brachypodium Initiative"/>
        </authorList>
    </citation>
    <scope>NUCLEOTIDE SEQUENCE [LARGE SCALE GENOMIC DNA]</scope>
    <source>
        <strain evidence="2 3">Bd21</strain>
    </source>
</reference>
<dbReference type="PROSITE" id="PS51222">
    <property type="entry name" value="DCD"/>
    <property type="match status" value="1"/>
</dbReference>
<feature type="non-terminal residue" evidence="2">
    <location>
        <position position="1"/>
    </location>
</feature>
<organism evidence="2">
    <name type="scientific">Brachypodium distachyon</name>
    <name type="common">Purple false brome</name>
    <name type="synonym">Trachynia distachya</name>
    <dbReference type="NCBI Taxonomy" id="15368"/>
    <lineage>
        <taxon>Eukaryota</taxon>
        <taxon>Viridiplantae</taxon>
        <taxon>Streptophyta</taxon>
        <taxon>Embryophyta</taxon>
        <taxon>Tracheophyta</taxon>
        <taxon>Spermatophyta</taxon>
        <taxon>Magnoliopsida</taxon>
        <taxon>Liliopsida</taxon>
        <taxon>Poales</taxon>
        <taxon>Poaceae</taxon>
        <taxon>BOP clade</taxon>
        <taxon>Pooideae</taxon>
        <taxon>Stipodae</taxon>
        <taxon>Brachypodieae</taxon>
        <taxon>Brachypodium</taxon>
    </lineage>
</organism>
<accession>A0A0Q3FU83</accession>
<gene>
    <name evidence="2" type="ORF">BRADI_3g57122v3</name>
</gene>
<evidence type="ECO:0000313" key="4">
    <source>
        <dbReference type="Proteomes" id="UP000008810"/>
    </source>
</evidence>
<name>A0A0Q3FU83_BRADI</name>
<dbReference type="SMART" id="SM00767">
    <property type="entry name" value="DCD"/>
    <property type="match status" value="1"/>
</dbReference>
<reference evidence="2" key="2">
    <citation type="submission" date="2017-06" db="EMBL/GenBank/DDBJ databases">
        <title>WGS assembly of Brachypodium distachyon.</title>
        <authorList>
            <consortium name="The International Brachypodium Initiative"/>
            <person name="Lucas S."/>
            <person name="Harmon-Smith M."/>
            <person name="Lail K."/>
            <person name="Tice H."/>
            <person name="Grimwood J."/>
            <person name="Bruce D."/>
            <person name="Barry K."/>
            <person name="Shu S."/>
            <person name="Lindquist E."/>
            <person name="Wang M."/>
            <person name="Pitluck S."/>
            <person name="Vogel J.P."/>
            <person name="Garvin D.F."/>
            <person name="Mockler T.C."/>
            <person name="Schmutz J."/>
            <person name="Rokhsar D."/>
            <person name="Bevan M.W."/>
        </authorList>
    </citation>
    <scope>NUCLEOTIDE SEQUENCE</scope>
    <source>
        <strain evidence="2">Bd21</strain>
    </source>
</reference>
<dbReference type="PANTHER" id="PTHR46444:SF4">
    <property type="entry name" value="OS06G0227200 PROTEIN"/>
    <property type="match status" value="1"/>
</dbReference>
<evidence type="ECO:0000259" key="1">
    <source>
        <dbReference type="PROSITE" id="PS51222"/>
    </source>
</evidence>
<dbReference type="EMBL" id="CM000882">
    <property type="protein sequence ID" value="KQK01621.1"/>
    <property type="molecule type" value="Genomic_DNA"/>
</dbReference>
<reference evidence="3" key="3">
    <citation type="submission" date="2018-08" db="UniProtKB">
        <authorList>
            <consortium name="EnsemblPlants"/>
        </authorList>
    </citation>
    <scope>IDENTIFICATION</scope>
    <source>
        <strain evidence="3">cv. Bd21</strain>
    </source>
</reference>
<feature type="domain" description="DCD" evidence="1">
    <location>
        <begin position="12"/>
        <end position="139"/>
    </location>
</feature>
<dbReference type="AlphaFoldDB" id="A0A0Q3FU83"/>
<dbReference type="FunCoup" id="A0A0Q3FU83">
    <property type="interactions" value="53"/>
</dbReference>
<dbReference type="PANTHER" id="PTHR46444">
    <property type="entry name" value="DCD (DEVELOPMENT AND CELL DEATH) DOMAIN PROTEIN-RELATED"/>
    <property type="match status" value="1"/>
</dbReference>
<dbReference type="InParanoid" id="A0A0Q3FU83"/>
<protein>
    <recommendedName>
        <fullName evidence="1">DCD domain-containing protein</fullName>
    </recommendedName>
</protein>
<keyword evidence="4" id="KW-1185">Reference proteome</keyword>
<dbReference type="InterPro" id="IPR013989">
    <property type="entry name" value="Dev_and_cell_death_domain"/>
</dbReference>
<proteinExistence type="predicted"/>
<dbReference type="Proteomes" id="UP000008810">
    <property type="component" value="Chromosome 3"/>
</dbReference>
<dbReference type="Pfam" id="PF10539">
    <property type="entry name" value="Dev_Cell_Death"/>
    <property type="match status" value="1"/>
</dbReference>
<dbReference type="Gramene" id="KQK01621">
    <property type="protein sequence ID" value="KQK01621"/>
    <property type="gene ID" value="BRADI_3g57122v3"/>
</dbReference>